<evidence type="ECO:0000256" key="1">
    <source>
        <dbReference type="SAM" id="SignalP"/>
    </source>
</evidence>
<name>A0A6J2T7S8_DROLE</name>
<dbReference type="RefSeq" id="XP_030371002.1">
    <property type="nucleotide sequence ID" value="XM_030515142.1"/>
</dbReference>
<dbReference type="GeneID" id="115621482"/>
<evidence type="ECO:0000313" key="2">
    <source>
        <dbReference type="Proteomes" id="UP000504634"/>
    </source>
</evidence>
<dbReference type="Proteomes" id="UP000504634">
    <property type="component" value="Unplaced"/>
</dbReference>
<dbReference type="OrthoDB" id="7861733at2759"/>
<keyword evidence="2" id="KW-1185">Reference proteome</keyword>
<accession>A0A6J2T7S8</accession>
<proteinExistence type="predicted"/>
<evidence type="ECO:0000313" key="3">
    <source>
        <dbReference type="RefSeq" id="XP_030371002.1"/>
    </source>
</evidence>
<gene>
    <name evidence="3" type="primary">LOC115621482</name>
</gene>
<protein>
    <submittedName>
        <fullName evidence="3">Uncharacterized protein LOC115621482</fullName>
    </submittedName>
</protein>
<reference evidence="3" key="1">
    <citation type="submission" date="2025-08" db="UniProtKB">
        <authorList>
            <consortium name="RefSeq"/>
        </authorList>
    </citation>
    <scope>IDENTIFICATION</scope>
    <source>
        <strain evidence="3">11010-0011.00</strain>
        <tissue evidence="3">Whole body</tissue>
    </source>
</reference>
<sequence length="166" mass="19676">MFFYWCLISLVTGYGYVTNIAVEAATTTEHPNVESNRIITERLKELPNNPEGHTQNNAEYNDEIRKVIMASKKSINFLEEKVAVYERFLAYNRRRLDLEHEIEDRIKVLNYARIPNYWPGSYCLNYYLAQRVELEGAYQRSNAVKEQKIKNNIIDCVEPDYEYEYV</sequence>
<dbReference type="AlphaFoldDB" id="A0A6J2T7S8"/>
<feature type="signal peptide" evidence="1">
    <location>
        <begin position="1"/>
        <end position="15"/>
    </location>
</feature>
<organism evidence="2 3">
    <name type="scientific">Drosophila lebanonensis</name>
    <name type="common">Fruit fly</name>
    <name type="synonym">Scaptodrosophila lebanonensis</name>
    <dbReference type="NCBI Taxonomy" id="7225"/>
    <lineage>
        <taxon>Eukaryota</taxon>
        <taxon>Metazoa</taxon>
        <taxon>Ecdysozoa</taxon>
        <taxon>Arthropoda</taxon>
        <taxon>Hexapoda</taxon>
        <taxon>Insecta</taxon>
        <taxon>Pterygota</taxon>
        <taxon>Neoptera</taxon>
        <taxon>Endopterygota</taxon>
        <taxon>Diptera</taxon>
        <taxon>Brachycera</taxon>
        <taxon>Muscomorpha</taxon>
        <taxon>Ephydroidea</taxon>
        <taxon>Drosophilidae</taxon>
        <taxon>Scaptodrosophila</taxon>
    </lineage>
</organism>
<feature type="chain" id="PRO_5026807173" evidence="1">
    <location>
        <begin position="16"/>
        <end position="166"/>
    </location>
</feature>
<keyword evidence="1" id="KW-0732">Signal</keyword>